<sequence>MPIRFPALSAALLGAALILSGCASQGPVIEEEPAAEASASSKPSETPESPTAGAGSRENPVPVGTGAKHSEASAWTYTVGETDTDAWPEISAANQFNEAPAEGSAYILVPVHVEMADSEAAAAGFDTWASFKLEYVTAAGNSFGDTTCQAALPAPGSVYDVGTMYGGAQADFLACAVVPAADISGGTWKVTSMVDSTATVFFAGA</sequence>
<evidence type="ECO:0000256" key="1">
    <source>
        <dbReference type="SAM" id="MobiDB-lite"/>
    </source>
</evidence>
<evidence type="ECO:0000313" key="3">
    <source>
        <dbReference type="EMBL" id="GAA1767961.1"/>
    </source>
</evidence>
<gene>
    <name evidence="3" type="ORF">GCM10009747_30960</name>
</gene>
<organism evidence="3 4">
    <name type="scientific">Agromyces humatus</name>
    <dbReference type="NCBI Taxonomy" id="279573"/>
    <lineage>
        <taxon>Bacteria</taxon>
        <taxon>Bacillati</taxon>
        <taxon>Actinomycetota</taxon>
        <taxon>Actinomycetes</taxon>
        <taxon>Micrococcales</taxon>
        <taxon>Microbacteriaceae</taxon>
        <taxon>Agromyces</taxon>
    </lineage>
</organism>
<keyword evidence="2" id="KW-0732">Signal</keyword>
<evidence type="ECO:0000256" key="2">
    <source>
        <dbReference type="SAM" id="SignalP"/>
    </source>
</evidence>
<dbReference type="PROSITE" id="PS51257">
    <property type="entry name" value="PROKAR_LIPOPROTEIN"/>
    <property type="match status" value="1"/>
</dbReference>
<comment type="caution">
    <text evidence="3">The sequence shown here is derived from an EMBL/GenBank/DDBJ whole genome shotgun (WGS) entry which is preliminary data.</text>
</comment>
<evidence type="ECO:0000313" key="4">
    <source>
        <dbReference type="Proteomes" id="UP001500506"/>
    </source>
</evidence>
<dbReference type="EMBL" id="BAAANH010000006">
    <property type="protein sequence ID" value="GAA1767961.1"/>
    <property type="molecule type" value="Genomic_DNA"/>
</dbReference>
<accession>A0ABN2KXB2</accession>
<dbReference type="Proteomes" id="UP001500506">
    <property type="component" value="Unassembled WGS sequence"/>
</dbReference>
<feature type="chain" id="PRO_5046731746" evidence="2">
    <location>
        <begin position="26"/>
        <end position="205"/>
    </location>
</feature>
<feature type="signal peptide" evidence="2">
    <location>
        <begin position="1"/>
        <end position="25"/>
    </location>
</feature>
<keyword evidence="4" id="KW-1185">Reference proteome</keyword>
<name>A0ABN2KXB2_9MICO</name>
<reference evidence="3 4" key="1">
    <citation type="journal article" date="2019" name="Int. J. Syst. Evol. Microbiol.">
        <title>The Global Catalogue of Microorganisms (GCM) 10K type strain sequencing project: providing services to taxonomists for standard genome sequencing and annotation.</title>
        <authorList>
            <consortium name="The Broad Institute Genomics Platform"/>
            <consortium name="The Broad Institute Genome Sequencing Center for Infectious Disease"/>
            <person name="Wu L."/>
            <person name="Ma J."/>
        </authorList>
    </citation>
    <scope>NUCLEOTIDE SEQUENCE [LARGE SCALE GENOMIC DNA]</scope>
    <source>
        <strain evidence="3 4">JCM 14319</strain>
    </source>
</reference>
<protein>
    <submittedName>
        <fullName evidence="3">Uncharacterized protein</fullName>
    </submittedName>
</protein>
<feature type="compositionally biased region" description="Low complexity" evidence="1">
    <location>
        <begin position="35"/>
        <end position="52"/>
    </location>
</feature>
<feature type="region of interest" description="Disordered" evidence="1">
    <location>
        <begin position="31"/>
        <end position="68"/>
    </location>
</feature>
<proteinExistence type="predicted"/>